<proteinExistence type="predicted"/>
<accession>A0A1Y6BYN8</accession>
<evidence type="ECO:0000313" key="2">
    <source>
        <dbReference type="Proteomes" id="UP000192907"/>
    </source>
</evidence>
<dbReference type="Proteomes" id="UP000192907">
    <property type="component" value="Unassembled WGS sequence"/>
</dbReference>
<dbReference type="AlphaFoldDB" id="A0A1Y6BYN8"/>
<organism evidence="1 2">
    <name type="scientific">Pseudobacteriovorax antillogorgiicola</name>
    <dbReference type="NCBI Taxonomy" id="1513793"/>
    <lineage>
        <taxon>Bacteria</taxon>
        <taxon>Pseudomonadati</taxon>
        <taxon>Bdellovibrionota</taxon>
        <taxon>Oligoflexia</taxon>
        <taxon>Oligoflexales</taxon>
        <taxon>Pseudobacteriovoracaceae</taxon>
        <taxon>Pseudobacteriovorax</taxon>
    </lineage>
</organism>
<keyword evidence="2" id="KW-1185">Reference proteome</keyword>
<evidence type="ECO:0000313" key="1">
    <source>
        <dbReference type="EMBL" id="SMF36412.1"/>
    </source>
</evidence>
<gene>
    <name evidence="1" type="ORF">SAMN06296036_11129</name>
</gene>
<sequence>MIRVFFLIALGLYTSGYGDKHHGHGESYSKCESDKKSLCGEGSAFANETKTNCLQEQFEKIKDKACKEQLEASRKGWQKLQDSFKAVKKTCDAIVDKECPEDKTSQKNYKVCLMMNSGKLSLECKNELNRHIKEHLPGIREVK</sequence>
<dbReference type="RefSeq" id="WP_132320231.1">
    <property type="nucleotide sequence ID" value="NZ_FWZT01000011.1"/>
</dbReference>
<dbReference type="EMBL" id="FWZT01000011">
    <property type="protein sequence ID" value="SMF36412.1"/>
    <property type="molecule type" value="Genomic_DNA"/>
</dbReference>
<name>A0A1Y6BYN8_9BACT</name>
<reference evidence="2" key="1">
    <citation type="submission" date="2017-04" db="EMBL/GenBank/DDBJ databases">
        <authorList>
            <person name="Varghese N."/>
            <person name="Submissions S."/>
        </authorList>
    </citation>
    <scope>NUCLEOTIDE SEQUENCE [LARGE SCALE GENOMIC DNA]</scope>
    <source>
        <strain evidence="2">RKEM611</strain>
    </source>
</reference>
<protein>
    <submittedName>
        <fullName evidence="1">Uncharacterized protein</fullName>
    </submittedName>
</protein>